<feature type="domain" description="STAS" evidence="6">
    <location>
        <begin position="351"/>
        <end position="470"/>
    </location>
</feature>
<feature type="transmembrane region" description="Helical" evidence="5">
    <location>
        <begin position="234"/>
        <end position="256"/>
    </location>
</feature>
<evidence type="ECO:0000256" key="1">
    <source>
        <dbReference type="ARBA" id="ARBA00004141"/>
    </source>
</evidence>
<dbReference type="Pfam" id="PF01740">
    <property type="entry name" value="STAS"/>
    <property type="match status" value="1"/>
</dbReference>
<evidence type="ECO:0000313" key="8">
    <source>
        <dbReference type="Proteomes" id="UP000188354"/>
    </source>
</evidence>
<dbReference type="InterPro" id="IPR011547">
    <property type="entry name" value="SLC26A/SulP_dom"/>
</dbReference>
<evidence type="ECO:0000256" key="2">
    <source>
        <dbReference type="ARBA" id="ARBA00022692"/>
    </source>
</evidence>
<comment type="subcellular location">
    <subcellularLocation>
        <location evidence="1">Membrane</location>
        <topology evidence="1">Multi-pass membrane protein</topology>
    </subcellularLocation>
</comment>
<dbReference type="InterPro" id="IPR036513">
    <property type="entry name" value="STAS_dom_sf"/>
</dbReference>
<proteinExistence type="predicted"/>
<evidence type="ECO:0000313" key="7">
    <source>
        <dbReference type="EMBL" id="OIW10033.1"/>
    </source>
</evidence>
<feature type="transmembrane region" description="Helical" evidence="5">
    <location>
        <begin position="110"/>
        <end position="132"/>
    </location>
</feature>
<accession>A0A4P1RFP9</accession>
<evidence type="ECO:0000256" key="3">
    <source>
        <dbReference type="ARBA" id="ARBA00022989"/>
    </source>
</evidence>
<reference evidence="7 8" key="1">
    <citation type="journal article" date="2017" name="Plant Biotechnol. J.">
        <title>A comprehensive draft genome sequence for lupin (Lupinus angustifolius), an emerging health food: insights into plant-microbe interactions and legume evolution.</title>
        <authorList>
            <person name="Hane J.K."/>
            <person name="Ming Y."/>
            <person name="Kamphuis L.G."/>
            <person name="Nelson M.N."/>
            <person name="Garg G."/>
            <person name="Atkins C.A."/>
            <person name="Bayer P.E."/>
            <person name="Bravo A."/>
            <person name="Bringans S."/>
            <person name="Cannon S."/>
            <person name="Edwards D."/>
            <person name="Foley R."/>
            <person name="Gao L.L."/>
            <person name="Harrison M.J."/>
            <person name="Huang W."/>
            <person name="Hurgobin B."/>
            <person name="Li S."/>
            <person name="Liu C.W."/>
            <person name="McGrath A."/>
            <person name="Morahan G."/>
            <person name="Murray J."/>
            <person name="Weller J."/>
            <person name="Jian J."/>
            <person name="Singh K.B."/>
        </authorList>
    </citation>
    <scope>NUCLEOTIDE SEQUENCE [LARGE SCALE GENOMIC DNA]</scope>
    <source>
        <strain evidence="8">cv. Tanjil</strain>
        <tissue evidence="7">Whole plant</tissue>
    </source>
</reference>
<dbReference type="GO" id="GO:0055085">
    <property type="term" value="P:transmembrane transport"/>
    <property type="evidence" value="ECO:0007669"/>
    <property type="project" value="InterPro"/>
</dbReference>
<keyword evidence="8" id="KW-1185">Reference proteome</keyword>
<organism evidence="7 8">
    <name type="scientific">Lupinus angustifolius</name>
    <name type="common">Narrow-leaved blue lupine</name>
    <dbReference type="NCBI Taxonomy" id="3871"/>
    <lineage>
        <taxon>Eukaryota</taxon>
        <taxon>Viridiplantae</taxon>
        <taxon>Streptophyta</taxon>
        <taxon>Embryophyta</taxon>
        <taxon>Tracheophyta</taxon>
        <taxon>Spermatophyta</taxon>
        <taxon>Magnoliopsida</taxon>
        <taxon>eudicotyledons</taxon>
        <taxon>Gunneridae</taxon>
        <taxon>Pentapetalae</taxon>
        <taxon>rosids</taxon>
        <taxon>fabids</taxon>
        <taxon>Fabales</taxon>
        <taxon>Fabaceae</taxon>
        <taxon>Papilionoideae</taxon>
        <taxon>50 kb inversion clade</taxon>
        <taxon>genistoids sensu lato</taxon>
        <taxon>core genistoids</taxon>
        <taxon>Genisteae</taxon>
        <taxon>Lupinus</taxon>
    </lineage>
</organism>
<dbReference type="AlphaFoldDB" id="A0A4P1RFP9"/>
<keyword evidence="4 5" id="KW-0472">Membrane</keyword>
<dbReference type="STRING" id="3871.A0A4P1RFP9"/>
<evidence type="ECO:0000256" key="4">
    <source>
        <dbReference type="ARBA" id="ARBA00023136"/>
    </source>
</evidence>
<name>A0A4P1RFP9_LUPAN</name>
<dbReference type="Proteomes" id="UP000188354">
    <property type="component" value="Chromosome LG06"/>
</dbReference>
<keyword evidence="3 5" id="KW-1133">Transmembrane helix</keyword>
<dbReference type="InterPro" id="IPR001902">
    <property type="entry name" value="SLC26A/SulP_fam"/>
</dbReference>
<dbReference type="InterPro" id="IPR002645">
    <property type="entry name" value="STAS_dom"/>
</dbReference>
<dbReference type="PROSITE" id="PS50801">
    <property type="entry name" value="STAS"/>
    <property type="match status" value="1"/>
</dbReference>
<dbReference type="Pfam" id="PF00916">
    <property type="entry name" value="Sulfate_transp"/>
    <property type="match status" value="1"/>
</dbReference>
<dbReference type="CDD" id="cd07042">
    <property type="entry name" value="STAS_SulP_like_sulfate_transporter"/>
    <property type="match status" value="1"/>
</dbReference>
<dbReference type="Gramene" id="OIW10033">
    <property type="protein sequence ID" value="OIW10033"/>
    <property type="gene ID" value="TanjilG_32773"/>
</dbReference>
<feature type="transmembrane region" description="Helical" evidence="5">
    <location>
        <begin position="294"/>
        <end position="323"/>
    </location>
</feature>
<protein>
    <recommendedName>
        <fullName evidence="6">STAS domain-containing protein</fullName>
    </recommendedName>
</protein>
<feature type="transmembrane region" description="Helical" evidence="5">
    <location>
        <begin position="203"/>
        <end position="222"/>
    </location>
</feature>
<dbReference type="SUPFAM" id="SSF52091">
    <property type="entry name" value="SpoIIaa-like"/>
    <property type="match status" value="1"/>
</dbReference>
<dbReference type="PANTHER" id="PTHR11814">
    <property type="entry name" value="SULFATE TRANSPORTER"/>
    <property type="match status" value="1"/>
</dbReference>
<keyword evidence="2 5" id="KW-0812">Transmembrane</keyword>
<feature type="transmembrane region" description="Helical" evidence="5">
    <location>
        <begin position="262"/>
        <end position="282"/>
    </location>
</feature>
<dbReference type="GO" id="GO:0016020">
    <property type="term" value="C:membrane"/>
    <property type="evidence" value="ECO:0007669"/>
    <property type="project" value="UniProtKB-SubCell"/>
</dbReference>
<dbReference type="EMBL" id="CM007366">
    <property type="protein sequence ID" value="OIW10033.1"/>
    <property type="molecule type" value="Genomic_DNA"/>
</dbReference>
<evidence type="ECO:0000256" key="5">
    <source>
        <dbReference type="SAM" id="Phobius"/>
    </source>
</evidence>
<gene>
    <name evidence="7" type="ORF">TanjilG_32773</name>
</gene>
<evidence type="ECO:0000259" key="6">
    <source>
        <dbReference type="PROSITE" id="PS50801"/>
    </source>
</evidence>
<dbReference type="Gene3D" id="3.30.750.24">
    <property type="entry name" value="STAS domain"/>
    <property type="match status" value="1"/>
</dbReference>
<sequence>MLQSMNMTEGTDFGVPRPSLLVDGLRLVDASDLATDAPSLTDTDAPSAPRLTKIHAPHHVLRLTEVDALGLVEVDAPGLTKIRWETTVLGVIFIVFLQFTRYVRKRNPRLFWVSAIGPMTTVIVGAVFTYLVKGQKHGIQIVGRLDRGINPLSIKDITFESKYLPTILKTGIITAIMSMADGIAVGRGLSVVENTPYDGNKEMLAFGLMNIFGSFTSCYVTTGPFSKTAVNYNAGCKTAMTNIIQAFLVALILQYLAPLFGYTPLVALSAIIVSAVLGLIDYTQAIHLYKVDKFDFIICMAAFLGVTFVAMDFGLMLSLGLGLVRAALYVARPGTCKLGKLPDVGLYRDVEHYTTSTFQGVLIVQLGSPIHFANSNYVRERMIRYVRDEQDSSGDTIEHIIADLSGVTSIDTTAIEGLLETKKIFEKNEIQMSFVNPKMEVLEKLILSNFVDMIGKESFFLTLDDAVKASQYTLRKLKTNGPEEAIRETSVV</sequence>